<dbReference type="InterPro" id="IPR015943">
    <property type="entry name" value="WD40/YVTN_repeat-like_dom_sf"/>
</dbReference>
<dbReference type="Gramene" id="KCW53285">
    <property type="protein sequence ID" value="KCW53285"/>
    <property type="gene ID" value="EUGRSUZ_J02541"/>
</dbReference>
<dbReference type="SMART" id="SM00580">
    <property type="entry name" value="PUG"/>
    <property type="match status" value="1"/>
</dbReference>
<dbReference type="GO" id="GO:0008380">
    <property type="term" value="P:RNA splicing"/>
    <property type="evidence" value="ECO:0007669"/>
    <property type="project" value="UniProtKB-KW"/>
</dbReference>
<keyword evidence="8" id="KW-0547">Nucleotide-binding</keyword>
<keyword evidence="3" id="KW-0723">Serine/threonine-protein kinase</keyword>
<dbReference type="GO" id="GO:0002376">
    <property type="term" value="P:immune system process"/>
    <property type="evidence" value="ECO:0007669"/>
    <property type="project" value="UniProtKB-KW"/>
</dbReference>
<evidence type="ECO:0000256" key="27">
    <source>
        <dbReference type="SAM" id="SignalP"/>
    </source>
</evidence>
<dbReference type="FunFam" id="1.10.510.10:FF:000463">
    <property type="entry name" value="Serine/threonine-protein kinase/endoribonuclease IRE1a"/>
    <property type="match status" value="1"/>
</dbReference>
<dbReference type="SUPFAM" id="SSF56112">
    <property type="entry name" value="Protein kinase-like (PK-like)"/>
    <property type="match status" value="1"/>
</dbReference>
<dbReference type="PROSITE" id="PS51392">
    <property type="entry name" value="KEN"/>
    <property type="match status" value="1"/>
</dbReference>
<dbReference type="SMART" id="SM00220">
    <property type="entry name" value="S_TKc"/>
    <property type="match status" value="1"/>
</dbReference>
<evidence type="ECO:0000256" key="13">
    <source>
        <dbReference type="ARBA" id="ARBA00022859"/>
    </source>
</evidence>
<evidence type="ECO:0000256" key="6">
    <source>
        <dbReference type="ARBA" id="ARBA00022692"/>
    </source>
</evidence>
<keyword evidence="15" id="KW-0805">Transcription regulation</keyword>
<feature type="region of interest" description="Disordered" evidence="26">
    <location>
        <begin position="306"/>
        <end position="326"/>
    </location>
</feature>
<accession>A0A059AIR2</accession>
<evidence type="ECO:0000313" key="30">
    <source>
        <dbReference type="EMBL" id="KCW53285.1"/>
    </source>
</evidence>
<dbReference type="InterPro" id="IPR008271">
    <property type="entry name" value="Ser/Thr_kinase_AS"/>
</dbReference>
<feature type="chain" id="PRO_5001572360" description="non-specific serine/threonine protein kinase" evidence="27">
    <location>
        <begin position="32"/>
        <end position="929"/>
    </location>
</feature>
<evidence type="ECO:0000256" key="8">
    <source>
        <dbReference type="ARBA" id="ARBA00022741"/>
    </source>
</evidence>
<keyword evidence="17" id="KW-1015">Disulfide bond</keyword>
<evidence type="ECO:0000256" key="21">
    <source>
        <dbReference type="ARBA" id="ARBA00023230"/>
    </source>
</evidence>
<dbReference type="InParanoid" id="A0A059AIR2"/>
<dbReference type="EC" id="2.7.11.1" evidence="2"/>
<evidence type="ECO:0000256" key="5">
    <source>
        <dbReference type="ARBA" id="ARBA00022679"/>
    </source>
</evidence>
<dbReference type="InterPro" id="IPR000719">
    <property type="entry name" value="Prot_kinase_dom"/>
</dbReference>
<feature type="domain" description="Protein kinase" evidence="28">
    <location>
        <begin position="504"/>
        <end position="792"/>
    </location>
</feature>
<evidence type="ECO:0000256" key="9">
    <source>
        <dbReference type="ARBA" id="ARBA00022777"/>
    </source>
</evidence>
<dbReference type="InterPro" id="IPR011047">
    <property type="entry name" value="Quinoprotein_ADH-like_sf"/>
</dbReference>
<dbReference type="CDD" id="cd10422">
    <property type="entry name" value="RNase_Ire1"/>
    <property type="match status" value="1"/>
</dbReference>
<dbReference type="GO" id="GO:0042742">
    <property type="term" value="P:defense response to bacterium"/>
    <property type="evidence" value="ECO:0007669"/>
    <property type="project" value="UniProtKB-ARBA"/>
</dbReference>
<dbReference type="InterPro" id="IPR045133">
    <property type="entry name" value="IRE1/2-like"/>
</dbReference>
<keyword evidence="9" id="KW-0418">Kinase</keyword>
<dbReference type="OrthoDB" id="63989at2759"/>
<proteinExistence type="predicted"/>
<dbReference type="InterPro" id="IPR011009">
    <property type="entry name" value="Kinase-like_dom_sf"/>
</dbReference>
<keyword evidence="6" id="KW-0812">Transmembrane</keyword>
<feature type="region of interest" description="Disordered" evidence="26">
    <location>
        <begin position="432"/>
        <end position="478"/>
    </location>
</feature>
<evidence type="ECO:0000256" key="1">
    <source>
        <dbReference type="ARBA" id="ARBA00004115"/>
    </source>
</evidence>
<keyword evidence="18" id="KW-0804">Transcription</keyword>
<evidence type="ECO:0000256" key="2">
    <source>
        <dbReference type="ARBA" id="ARBA00012513"/>
    </source>
</evidence>
<dbReference type="FunCoup" id="A0A059AIR2">
    <property type="interactions" value="1301"/>
</dbReference>
<evidence type="ECO:0000256" key="10">
    <source>
        <dbReference type="ARBA" id="ARBA00022801"/>
    </source>
</evidence>
<dbReference type="FunFam" id="2.130.10.10:FF:001716">
    <property type="entry name" value="Inositol requiring 1-1"/>
    <property type="match status" value="1"/>
</dbReference>
<feature type="domain" description="KEN" evidence="29">
    <location>
        <begin position="795"/>
        <end position="926"/>
    </location>
</feature>
<evidence type="ECO:0000256" key="12">
    <source>
        <dbReference type="ARBA" id="ARBA00022840"/>
    </source>
</evidence>
<dbReference type="Pfam" id="PF00069">
    <property type="entry name" value="Pkinase"/>
    <property type="match status" value="1"/>
</dbReference>
<dbReference type="SMART" id="SM00564">
    <property type="entry name" value="PQQ"/>
    <property type="match status" value="2"/>
</dbReference>
<dbReference type="Gene3D" id="3.30.200.20">
    <property type="entry name" value="Phosphorylase Kinase, domain 1"/>
    <property type="match status" value="1"/>
</dbReference>
<dbReference type="KEGG" id="egr:104422845"/>
<dbReference type="STRING" id="71139.A0A059AIR2"/>
<feature type="signal peptide" evidence="27">
    <location>
        <begin position="1"/>
        <end position="31"/>
    </location>
</feature>
<evidence type="ECO:0000259" key="28">
    <source>
        <dbReference type="PROSITE" id="PS50011"/>
    </source>
</evidence>
<dbReference type="EMBL" id="KK198762">
    <property type="protein sequence ID" value="KCW53285.1"/>
    <property type="molecule type" value="Genomic_DNA"/>
</dbReference>
<reference evidence="30" key="1">
    <citation type="submission" date="2013-07" db="EMBL/GenBank/DDBJ databases">
        <title>The genome of Eucalyptus grandis.</title>
        <authorList>
            <person name="Schmutz J."/>
            <person name="Hayes R."/>
            <person name="Myburg A."/>
            <person name="Tuskan G."/>
            <person name="Grattapaglia D."/>
            <person name="Rokhsar D.S."/>
        </authorList>
    </citation>
    <scope>NUCLEOTIDE SEQUENCE</scope>
    <source>
        <tissue evidence="30">Leaf extractions</tissue>
    </source>
</reference>
<evidence type="ECO:0000256" key="15">
    <source>
        <dbReference type="ARBA" id="ARBA00023015"/>
    </source>
</evidence>
<dbReference type="GO" id="GO:0005783">
    <property type="term" value="C:endoplasmic reticulum"/>
    <property type="evidence" value="ECO:0000318"/>
    <property type="project" value="GO_Central"/>
</dbReference>
<dbReference type="AlphaFoldDB" id="A0A059AIR2"/>
<keyword evidence="7 27" id="KW-0732">Signal</keyword>
<dbReference type="GO" id="GO:0005789">
    <property type="term" value="C:endoplasmic reticulum membrane"/>
    <property type="evidence" value="ECO:0007669"/>
    <property type="project" value="UniProtKB-SubCell"/>
</dbReference>
<dbReference type="InterPro" id="IPR010513">
    <property type="entry name" value="KEN_dom"/>
</dbReference>
<evidence type="ECO:0000256" key="24">
    <source>
        <dbReference type="ARBA" id="ARBA00048679"/>
    </source>
</evidence>
<comment type="catalytic activity">
    <reaction evidence="23">
        <text>L-threonyl-[protein] + ATP = O-phospho-L-threonyl-[protein] + ADP + H(+)</text>
        <dbReference type="Rhea" id="RHEA:46608"/>
        <dbReference type="Rhea" id="RHEA-COMP:11060"/>
        <dbReference type="Rhea" id="RHEA-COMP:11605"/>
        <dbReference type="ChEBI" id="CHEBI:15378"/>
        <dbReference type="ChEBI" id="CHEBI:30013"/>
        <dbReference type="ChEBI" id="CHEBI:30616"/>
        <dbReference type="ChEBI" id="CHEBI:61977"/>
        <dbReference type="ChEBI" id="CHEBI:456216"/>
        <dbReference type="EC" id="2.7.11.1"/>
    </reaction>
</comment>
<dbReference type="eggNOG" id="KOG1027">
    <property type="taxonomic scope" value="Eukaryota"/>
</dbReference>
<gene>
    <name evidence="30" type="ORF">EUGRSUZ_J02541</name>
</gene>
<evidence type="ECO:0000256" key="17">
    <source>
        <dbReference type="ARBA" id="ARBA00023157"/>
    </source>
</evidence>
<dbReference type="Pfam" id="PF06479">
    <property type="entry name" value="Ribonuc_2-5A"/>
    <property type="match status" value="1"/>
</dbReference>
<evidence type="ECO:0000256" key="3">
    <source>
        <dbReference type="ARBA" id="ARBA00022527"/>
    </source>
</evidence>
<dbReference type="Gene3D" id="1.20.1440.180">
    <property type="entry name" value="KEN domain"/>
    <property type="match status" value="1"/>
</dbReference>
<keyword evidence="11" id="KW-0256">Endoplasmic reticulum</keyword>
<keyword evidence="13" id="KW-0391">Immunity</keyword>
<evidence type="ECO:0000256" key="23">
    <source>
        <dbReference type="ARBA" id="ARBA00047899"/>
    </source>
</evidence>
<protein>
    <recommendedName>
        <fullName evidence="2">non-specific serine/threonine protein kinase</fullName>
        <ecNumber evidence="2">2.7.11.1</ecNumber>
    </recommendedName>
</protein>
<comment type="subunit">
    <text evidence="25">Homodimer; disulfide-linked. Dimer formation is driven by hydrophobic interactions within the N-terminal luminal domains and stabilized by disulfide bridges.</text>
</comment>
<dbReference type="OMA" id="ITGCKHP"/>
<keyword evidence="22" id="KW-0511">Multifunctional enzyme</keyword>
<evidence type="ECO:0000256" key="20">
    <source>
        <dbReference type="ARBA" id="ARBA00023187"/>
    </source>
</evidence>
<keyword evidence="14" id="KW-1133">Transmembrane helix</keyword>
<dbReference type="InterPro" id="IPR018391">
    <property type="entry name" value="PQQ_b-propeller_rpt"/>
</dbReference>
<evidence type="ECO:0000256" key="4">
    <source>
        <dbReference type="ARBA" id="ARBA00022664"/>
    </source>
</evidence>
<organism evidence="30">
    <name type="scientific">Eucalyptus grandis</name>
    <name type="common">Flooded gum</name>
    <dbReference type="NCBI Taxonomy" id="71139"/>
    <lineage>
        <taxon>Eukaryota</taxon>
        <taxon>Viridiplantae</taxon>
        <taxon>Streptophyta</taxon>
        <taxon>Embryophyta</taxon>
        <taxon>Tracheophyta</taxon>
        <taxon>Spermatophyta</taxon>
        <taxon>Magnoliopsida</taxon>
        <taxon>eudicotyledons</taxon>
        <taxon>Gunneridae</taxon>
        <taxon>Pentapetalae</taxon>
        <taxon>rosids</taxon>
        <taxon>malvids</taxon>
        <taxon>Myrtales</taxon>
        <taxon>Myrtaceae</taxon>
        <taxon>Myrtoideae</taxon>
        <taxon>Eucalypteae</taxon>
        <taxon>Eucalyptus</taxon>
    </lineage>
</organism>
<evidence type="ECO:0000259" key="29">
    <source>
        <dbReference type="PROSITE" id="PS51392"/>
    </source>
</evidence>
<dbReference type="GO" id="GO:0006397">
    <property type="term" value="P:mRNA processing"/>
    <property type="evidence" value="ECO:0007669"/>
    <property type="project" value="UniProtKB-KW"/>
</dbReference>
<dbReference type="GO" id="GO:0051082">
    <property type="term" value="F:unfolded protein binding"/>
    <property type="evidence" value="ECO:0000318"/>
    <property type="project" value="GO_Central"/>
</dbReference>
<keyword evidence="10" id="KW-0378">Hydrolase</keyword>
<keyword evidence="20" id="KW-0508">mRNA splicing</keyword>
<dbReference type="GO" id="GO:0004521">
    <property type="term" value="F:RNA endonuclease activity"/>
    <property type="evidence" value="ECO:0000318"/>
    <property type="project" value="GO_Central"/>
</dbReference>
<feature type="region of interest" description="Disordered" evidence="26">
    <location>
        <begin position="94"/>
        <end position="114"/>
    </location>
</feature>
<dbReference type="GO" id="GO:0009751">
    <property type="term" value="P:response to salicylic acid"/>
    <property type="evidence" value="ECO:0007669"/>
    <property type="project" value="UniProtKB-ARBA"/>
</dbReference>
<keyword evidence="12" id="KW-0067">ATP-binding</keyword>
<evidence type="ECO:0000256" key="22">
    <source>
        <dbReference type="ARBA" id="ARBA00023268"/>
    </source>
</evidence>
<dbReference type="GO" id="GO:0036498">
    <property type="term" value="P:IRE1-mediated unfolded protein response"/>
    <property type="evidence" value="ECO:0000318"/>
    <property type="project" value="GO_Central"/>
</dbReference>
<dbReference type="PANTHER" id="PTHR13954">
    <property type="entry name" value="IRE1-RELATED"/>
    <property type="match status" value="1"/>
</dbReference>
<dbReference type="FunFam" id="1.20.1440.180:FF:000002">
    <property type="entry name" value="Serine/threonine-protein kinase/endoribonuclease IRE1"/>
    <property type="match status" value="1"/>
</dbReference>
<evidence type="ECO:0000256" key="18">
    <source>
        <dbReference type="ARBA" id="ARBA00023163"/>
    </source>
</evidence>
<dbReference type="GO" id="GO:0005524">
    <property type="term" value="F:ATP binding"/>
    <property type="evidence" value="ECO:0007669"/>
    <property type="project" value="UniProtKB-KW"/>
</dbReference>
<keyword evidence="5" id="KW-0808">Transferase</keyword>
<dbReference type="FunFam" id="3.30.200.20:FF:000077">
    <property type="entry name" value="Putative Serine/threonine-protein kinase/endoribonuclease IRE1"/>
    <property type="match status" value="1"/>
</dbReference>
<dbReference type="SUPFAM" id="SSF50998">
    <property type="entry name" value="Quinoprotein alcohol dehydrogenase-like"/>
    <property type="match status" value="1"/>
</dbReference>
<keyword evidence="4" id="KW-0507">mRNA processing</keyword>
<keyword evidence="19" id="KW-0325">Glycoprotein</keyword>
<evidence type="ECO:0000256" key="16">
    <source>
        <dbReference type="ARBA" id="ARBA00023136"/>
    </source>
</evidence>
<dbReference type="Gene3D" id="2.130.10.10">
    <property type="entry name" value="YVTN repeat-like/Quinoprotein amine dehydrogenase"/>
    <property type="match status" value="1"/>
</dbReference>
<comment type="subcellular location">
    <subcellularLocation>
        <location evidence="1">Endoplasmic reticulum membrane</location>
        <topology evidence="1">Single-pass type I membrane protein</topology>
    </subcellularLocation>
</comment>
<evidence type="ECO:0000256" key="11">
    <source>
        <dbReference type="ARBA" id="ARBA00022824"/>
    </source>
</evidence>
<name>A0A059AIR2_EUCGR</name>
<evidence type="ECO:0000256" key="7">
    <source>
        <dbReference type="ARBA" id="ARBA00022729"/>
    </source>
</evidence>
<feature type="compositionally biased region" description="Basic and acidic residues" evidence="26">
    <location>
        <begin position="459"/>
        <end position="478"/>
    </location>
</feature>
<evidence type="ECO:0000256" key="14">
    <source>
        <dbReference type="ARBA" id="ARBA00022989"/>
    </source>
</evidence>
<dbReference type="PROSITE" id="PS00108">
    <property type="entry name" value="PROTEIN_KINASE_ST"/>
    <property type="match status" value="1"/>
</dbReference>
<dbReference type="PROSITE" id="PS50011">
    <property type="entry name" value="PROTEIN_KINASE_DOM"/>
    <property type="match status" value="1"/>
</dbReference>
<feature type="compositionally biased region" description="Basic residues" evidence="26">
    <location>
        <begin position="443"/>
        <end position="453"/>
    </location>
</feature>
<comment type="catalytic activity">
    <reaction evidence="24">
        <text>L-seryl-[protein] + ATP = O-phospho-L-seryl-[protein] + ADP + H(+)</text>
        <dbReference type="Rhea" id="RHEA:17989"/>
        <dbReference type="Rhea" id="RHEA-COMP:9863"/>
        <dbReference type="Rhea" id="RHEA-COMP:11604"/>
        <dbReference type="ChEBI" id="CHEBI:15378"/>
        <dbReference type="ChEBI" id="CHEBI:29999"/>
        <dbReference type="ChEBI" id="CHEBI:30616"/>
        <dbReference type="ChEBI" id="CHEBI:83421"/>
        <dbReference type="ChEBI" id="CHEBI:456216"/>
        <dbReference type="EC" id="2.7.11.1"/>
    </reaction>
</comment>
<evidence type="ECO:0000256" key="25">
    <source>
        <dbReference type="ARBA" id="ARBA00065357"/>
    </source>
</evidence>
<keyword evidence="16" id="KW-0472">Membrane</keyword>
<keyword evidence="21" id="KW-0834">Unfolded protein response</keyword>
<evidence type="ECO:0000256" key="19">
    <source>
        <dbReference type="ARBA" id="ARBA00023180"/>
    </source>
</evidence>
<sequence>MRGGIRRRLWAPLSIVGWLLGLSAVLSRSESSEVSVPGPWDRGLTRLPVRSLKSIQPNHDTALVAALDGTIHLVDSDSRKVIWSVTSGPPIHSSYHAPINKDNENESSSGPSSGYFIDCGDDDWELYIHNEHFGKMKLGMNIDEFVKNTPLVSEDGSVTLGSRKSTVFEVDALTGRVIRTYGLSDFPSTSPNDIEQTALQDKIANDLAESNSDTAQPRLKIMRTDYSLQSFAATSNKVLWNVSVAEIGAALLCRGDDNSFSGSSVNSRHQLGLESGNSITMPLSCQSRAIVYRFRKRDVYDTFSRPQLHDGRKLPSPSPKQQLLPSQDEINPSLNFQLENPSSELMLPPLTKIDNMFNSHDGKAAGVILPLPAPEIHDTVVVRSDNNATVYADGSRNTSSEWSATLYVILVVFMAAVGLIVRRFFRVPKEQAKQAGDSSLKTPSKRKKMRKYGKSNGSPDRKENHISSENEGRLDNSRSNDDAWMKLNNFLDGGIAGRRIGKLLVLSTEIAKGSNGTIVLEGIYEGRPVAVKRLVQAHHDVALKEIQNLIASDRHANIVRWYGVEYDQDFVYLALERCTCSLDDLIQVQSDASNNSVFPNDPASMVEYKIKLDSVRGMVEDVNLWRADGHPSPLLLKLMRDVVSGLVHLHDLGIIHRDLKPQNVLITKNRSLCAKLSDMGISKRLHGDTSSLGYHATGCGSSGWQAPEQLLHGRQTRTVDVFSLGCVLFFCITGGRHPFGERLERDINIVKNKMDLFLVEFIPEAVDLFSHLLNPNPELRPKALEVLHHPLFWSSEMRLSFLRDVSDRVELEDRALNSDLLKAVESTAPMVFGGKWDEKIEPEFMADIGRFRRYNYSCVRDLLRVVRNKLSHYRELPERVQELLGPVPEGCDNYFAKRFPRLLIESYKVVSKFCKEEECFQKYFRSDEL</sequence>
<evidence type="ECO:0000256" key="26">
    <source>
        <dbReference type="SAM" id="MobiDB-lite"/>
    </source>
</evidence>
<dbReference type="GO" id="GO:0070059">
    <property type="term" value="P:intrinsic apoptotic signaling pathway in response to endoplasmic reticulum stress"/>
    <property type="evidence" value="ECO:0000318"/>
    <property type="project" value="GO_Central"/>
</dbReference>
<dbReference type="InterPro" id="IPR038357">
    <property type="entry name" value="KEN_sf"/>
</dbReference>
<dbReference type="GO" id="GO:0016787">
    <property type="term" value="F:hydrolase activity"/>
    <property type="evidence" value="ECO:0007669"/>
    <property type="project" value="UniProtKB-KW"/>
</dbReference>
<dbReference type="PANTHER" id="PTHR13954:SF6">
    <property type="entry name" value="NON-SPECIFIC SERINE_THREONINE PROTEIN KINASE"/>
    <property type="match status" value="1"/>
</dbReference>
<dbReference type="Gene3D" id="1.10.510.10">
    <property type="entry name" value="Transferase(Phosphotransferase) domain 1"/>
    <property type="match status" value="1"/>
</dbReference>
<dbReference type="GO" id="GO:0004674">
    <property type="term" value="F:protein serine/threonine kinase activity"/>
    <property type="evidence" value="ECO:0000318"/>
    <property type="project" value="GO_Central"/>
</dbReference>